<feature type="region of interest" description="Disordered" evidence="1">
    <location>
        <begin position="1"/>
        <end position="20"/>
    </location>
</feature>
<dbReference type="AlphaFoldDB" id="A0A1G6DU56"/>
<name>A0A1G6DU56_9HYPH</name>
<keyword evidence="3" id="KW-1185">Reference proteome</keyword>
<accession>A0A1G6DU56</accession>
<proteinExistence type="predicted"/>
<dbReference type="OrthoDB" id="9969062at2"/>
<gene>
    <name evidence="2" type="ORF">SAMN02982931_03778</name>
</gene>
<sequence length="201" mass="21842">MPEAIPTGNELVASAPFPPEGWTQHPDNPAYYFKGKEVLNEAQIRAKYSRYHTTPVHGHASDPRLKETMALRRSNMLETIEQASTHHQKAIDTLSDIMDDPDATAAQVRACESIIHWASGAPERFIHIALEIRHASIGDAMNAVIAAVADGDCSVEAGESLMSMLKQKAEVSDMALLQAQISELRDMVQTVATGGGRLING</sequence>
<evidence type="ECO:0000313" key="2">
    <source>
        <dbReference type="EMBL" id="SDB48679.1"/>
    </source>
</evidence>
<protein>
    <submittedName>
        <fullName evidence="2">Uncharacterized protein</fullName>
    </submittedName>
</protein>
<evidence type="ECO:0000256" key="1">
    <source>
        <dbReference type="SAM" id="MobiDB-lite"/>
    </source>
</evidence>
<dbReference type="Proteomes" id="UP000199071">
    <property type="component" value="Unassembled WGS sequence"/>
</dbReference>
<reference evidence="2 3" key="1">
    <citation type="submission" date="2016-10" db="EMBL/GenBank/DDBJ databases">
        <authorList>
            <person name="de Groot N.N."/>
        </authorList>
    </citation>
    <scope>NUCLEOTIDE SEQUENCE [LARGE SCALE GENOMIC DNA]</scope>
    <source>
        <strain evidence="2 3">ATCC 35022</strain>
    </source>
</reference>
<evidence type="ECO:0000313" key="3">
    <source>
        <dbReference type="Proteomes" id="UP000199071"/>
    </source>
</evidence>
<dbReference type="STRING" id="665467.SAMN02982931_03778"/>
<dbReference type="EMBL" id="FMXQ01000008">
    <property type="protein sequence ID" value="SDB48679.1"/>
    <property type="molecule type" value="Genomic_DNA"/>
</dbReference>
<organism evidence="2 3">
    <name type="scientific">Bauldia litoralis</name>
    <dbReference type="NCBI Taxonomy" id="665467"/>
    <lineage>
        <taxon>Bacteria</taxon>
        <taxon>Pseudomonadati</taxon>
        <taxon>Pseudomonadota</taxon>
        <taxon>Alphaproteobacteria</taxon>
        <taxon>Hyphomicrobiales</taxon>
        <taxon>Kaistiaceae</taxon>
        <taxon>Bauldia</taxon>
    </lineage>
</organism>
<dbReference type="RefSeq" id="WP_139167893.1">
    <property type="nucleotide sequence ID" value="NZ_FMXQ01000008.1"/>
</dbReference>